<keyword evidence="4" id="KW-1185">Reference proteome</keyword>
<dbReference type="NCBIfam" id="TIGR02595">
    <property type="entry name" value="PEP_CTERM"/>
    <property type="match status" value="1"/>
</dbReference>
<evidence type="ECO:0000256" key="1">
    <source>
        <dbReference type="SAM" id="Phobius"/>
    </source>
</evidence>
<keyword evidence="2" id="KW-0732">Signal</keyword>
<evidence type="ECO:0000256" key="2">
    <source>
        <dbReference type="SAM" id="SignalP"/>
    </source>
</evidence>
<dbReference type="Proteomes" id="UP000219285">
    <property type="component" value="Chromosome"/>
</dbReference>
<feature type="chain" id="PRO_5028874926" evidence="2">
    <location>
        <begin position="27"/>
        <end position="172"/>
    </location>
</feature>
<dbReference type="KEGG" id="apel:CA267_001070"/>
<name>A0A6M4M8J8_9ALTE</name>
<protein>
    <submittedName>
        <fullName evidence="3">PEP-CTERM sorting domain-containing protein</fullName>
    </submittedName>
</protein>
<reference evidence="3 4" key="2">
    <citation type="submission" date="2020-04" db="EMBL/GenBank/DDBJ databases">
        <title>Complete genome sequence of Alteromonas pelagimontana 5.12T.</title>
        <authorList>
            <person name="Sinha R.K."/>
            <person name="Krishnan K.P."/>
            <person name="Kurian J.P."/>
        </authorList>
    </citation>
    <scope>NUCLEOTIDE SEQUENCE [LARGE SCALE GENOMIC DNA]</scope>
    <source>
        <strain evidence="3 4">5.12</strain>
    </source>
</reference>
<dbReference type="EMBL" id="CP052766">
    <property type="protein sequence ID" value="QJR79483.1"/>
    <property type="molecule type" value="Genomic_DNA"/>
</dbReference>
<proteinExistence type="predicted"/>
<dbReference type="OrthoDB" id="6385626at2"/>
<evidence type="ECO:0000313" key="4">
    <source>
        <dbReference type="Proteomes" id="UP000219285"/>
    </source>
</evidence>
<feature type="signal peptide" evidence="2">
    <location>
        <begin position="1"/>
        <end position="26"/>
    </location>
</feature>
<evidence type="ECO:0000313" key="3">
    <source>
        <dbReference type="EMBL" id="QJR79483.1"/>
    </source>
</evidence>
<keyword evidence="1" id="KW-0472">Membrane</keyword>
<dbReference type="RefSeq" id="WP_075609190.1">
    <property type="nucleotide sequence ID" value="NZ_CP052766.1"/>
</dbReference>
<keyword evidence="1" id="KW-0812">Transmembrane</keyword>
<keyword evidence="1" id="KW-1133">Transmembrane helix</keyword>
<dbReference type="InterPro" id="IPR013424">
    <property type="entry name" value="Ice-binding_C"/>
</dbReference>
<sequence length="172" mass="19008">MKSLKRLCSAAVLMSCSLLFATSSNAAIINQSIIVEGSVKVGQITMNLDDSLLNTGLVSSYDTDDFSLVGLSILGNSLLEFFDFEAIIDTANVAAGLEFLYFDVLETIYDDNWSYQLTYDKYNPESNFLDVFDSFNLPMIVSNDIQLVVPEPSVFALFVVAMGFMVSRRRSA</sequence>
<organism evidence="3 4">
    <name type="scientific">Alteromonas pelagimontana</name>
    <dbReference type="NCBI Taxonomy" id="1858656"/>
    <lineage>
        <taxon>Bacteria</taxon>
        <taxon>Pseudomonadati</taxon>
        <taxon>Pseudomonadota</taxon>
        <taxon>Gammaproteobacteria</taxon>
        <taxon>Alteromonadales</taxon>
        <taxon>Alteromonadaceae</taxon>
        <taxon>Alteromonas/Salinimonas group</taxon>
        <taxon>Alteromonas</taxon>
    </lineage>
</organism>
<reference evidence="4" key="1">
    <citation type="submission" date="2014-12" db="EMBL/GenBank/DDBJ databases">
        <title>Complete genome sequence of a multi-drug resistant Klebsiella pneumoniae.</title>
        <authorList>
            <person name="Hua X."/>
            <person name="Chen Q."/>
            <person name="Li X."/>
            <person name="Feng Y."/>
            <person name="Ruan Z."/>
            <person name="Yu Y."/>
        </authorList>
    </citation>
    <scope>NUCLEOTIDE SEQUENCE [LARGE SCALE GENOMIC DNA]</scope>
    <source>
        <strain evidence="4">5.12</strain>
    </source>
</reference>
<dbReference type="AlphaFoldDB" id="A0A6M4M8J8"/>
<gene>
    <name evidence="3" type="ORF">CA267_001070</name>
</gene>
<accession>A0A6M4M8J8</accession>
<feature type="transmembrane region" description="Helical" evidence="1">
    <location>
        <begin position="147"/>
        <end position="166"/>
    </location>
</feature>